<comment type="caution">
    <text evidence="2">The sequence shown here is derived from an EMBL/GenBank/DDBJ whole genome shotgun (WGS) entry which is preliminary data.</text>
</comment>
<keyword evidence="1" id="KW-1133">Transmembrane helix</keyword>
<accession>A0AA39FH76</accession>
<proteinExistence type="predicted"/>
<feature type="non-terminal residue" evidence="2">
    <location>
        <position position="1"/>
    </location>
</feature>
<evidence type="ECO:0000313" key="2">
    <source>
        <dbReference type="EMBL" id="KAK0169279.1"/>
    </source>
</evidence>
<feature type="non-terminal residue" evidence="2">
    <location>
        <position position="96"/>
    </location>
</feature>
<keyword evidence="3" id="KW-1185">Reference proteome</keyword>
<organism evidence="2 3">
    <name type="scientific">Microctonus hyperodae</name>
    <name type="common">Parasitoid wasp</name>
    <dbReference type="NCBI Taxonomy" id="165561"/>
    <lineage>
        <taxon>Eukaryota</taxon>
        <taxon>Metazoa</taxon>
        <taxon>Ecdysozoa</taxon>
        <taxon>Arthropoda</taxon>
        <taxon>Hexapoda</taxon>
        <taxon>Insecta</taxon>
        <taxon>Pterygota</taxon>
        <taxon>Neoptera</taxon>
        <taxon>Endopterygota</taxon>
        <taxon>Hymenoptera</taxon>
        <taxon>Apocrita</taxon>
        <taxon>Ichneumonoidea</taxon>
        <taxon>Braconidae</taxon>
        <taxon>Euphorinae</taxon>
        <taxon>Microctonus</taxon>
    </lineage>
</organism>
<name>A0AA39FH76_MICHY</name>
<feature type="transmembrane region" description="Helical" evidence="1">
    <location>
        <begin position="24"/>
        <end position="45"/>
    </location>
</feature>
<dbReference type="AlphaFoldDB" id="A0AA39FH76"/>
<dbReference type="Proteomes" id="UP001168972">
    <property type="component" value="Unassembled WGS sequence"/>
</dbReference>
<gene>
    <name evidence="2" type="ORF">PV327_011667</name>
</gene>
<dbReference type="EMBL" id="JAQQBR010001489">
    <property type="protein sequence ID" value="KAK0169279.1"/>
    <property type="molecule type" value="Genomic_DNA"/>
</dbReference>
<protein>
    <submittedName>
        <fullName evidence="2">Uncharacterized protein</fullName>
    </submittedName>
</protein>
<sequence>KDIVCGFFVISYMTWIILTTKWNMLRLCGITLMVVLAASFIITWLQLIKEAEVQLTAKQMAFRKMPIHCQPDKMSMWDKVLTIFSIYMYGDTSAHT</sequence>
<keyword evidence="1" id="KW-0472">Membrane</keyword>
<reference evidence="2" key="2">
    <citation type="submission" date="2023-03" db="EMBL/GenBank/DDBJ databases">
        <authorList>
            <person name="Inwood S.N."/>
            <person name="Skelly J.G."/>
            <person name="Guhlin J."/>
            <person name="Harrop T.W.R."/>
            <person name="Goldson S.G."/>
            <person name="Dearden P.K."/>
        </authorList>
    </citation>
    <scope>NUCLEOTIDE SEQUENCE</scope>
    <source>
        <strain evidence="2">Lincoln</strain>
        <tissue evidence="2">Whole body</tissue>
    </source>
</reference>
<reference evidence="2" key="1">
    <citation type="journal article" date="2023" name="bioRxiv">
        <title>Scaffold-level genome assemblies of two parasitoid biocontrol wasps reveal the parthenogenesis mechanism and an associated novel virus.</title>
        <authorList>
            <person name="Inwood S."/>
            <person name="Skelly J."/>
            <person name="Guhlin J."/>
            <person name="Harrop T."/>
            <person name="Goldson S."/>
            <person name="Dearden P."/>
        </authorList>
    </citation>
    <scope>NUCLEOTIDE SEQUENCE</scope>
    <source>
        <strain evidence="2">Lincoln</strain>
        <tissue evidence="2">Whole body</tissue>
    </source>
</reference>
<evidence type="ECO:0000256" key="1">
    <source>
        <dbReference type="SAM" id="Phobius"/>
    </source>
</evidence>
<evidence type="ECO:0000313" key="3">
    <source>
        <dbReference type="Proteomes" id="UP001168972"/>
    </source>
</evidence>
<keyword evidence="1" id="KW-0812">Transmembrane</keyword>